<gene>
    <name evidence="6" type="ORF">AFA91_08475</name>
</gene>
<dbReference type="InterPro" id="IPR016032">
    <property type="entry name" value="Sig_transdc_resp-reg_C-effctor"/>
</dbReference>
<dbReference type="PROSITE" id="PS00622">
    <property type="entry name" value="HTH_LUXR_1"/>
    <property type="match status" value="1"/>
</dbReference>
<feature type="region of interest" description="Disordered" evidence="4">
    <location>
        <begin position="314"/>
        <end position="335"/>
    </location>
</feature>
<dbReference type="Gene3D" id="1.10.10.10">
    <property type="entry name" value="Winged helix-like DNA-binding domain superfamily/Winged helix DNA-binding domain"/>
    <property type="match status" value="1"/>
</dbReference>
<dbReference type="PATRIC" id="fig|134601.6.peg.1754"/>
<sequence length="396" mass="44251">MSVLIGAESSRATGTGKARSDWMSKQAEFDERFAALRVRAAAVLGTEQPAELEPSSPIRIGEVISDFSRLCVRRLQAVRSSDREAEHRLSTLLLQLQQLALDWYLFETGVRSQRLADCAISLNRLRAMPTTAALIDNACHELVFRLGFRRAVLSTVDAGGWKPMILMDRTEPAERSWFSNWQNQTVPLMHATPEALSLSRRQPCLIQDTTDAPVYRPLIVQAGQSRSYVVAPLVQGSDVIGFLHTDHYPENTRVDEADRDVLWAFADGFSHIYQRAALMENLRRQRDHIRDLLAGTVDQIDDLCDTSVALATWADDNRPTEDDQDAPAGARPPHRVELTERESEVLRLMVTGASNHEIAEQLVITEGTVKSHVKHILRKYGAVNRAQAIAWALQGG</sequence>
<dbReference type="Proteomes" id="UP000062255">
    <property type="component" value="Chromosome"/>
</dbReference>
<dbReference type="Gene3D" id="3.30.450.40">
    <property type="match status" value="1"/>
</dbReference>
<dbReference type="InterPro" id="IPR029016">
    <property type="entry name" value="GAF-like_dom_sf"/>
</dbReference>
<accession>A0A0K0X3G3</accession>
<organism evidence="6 7">
    <name type="scientific">Mycolicibacterium goodii</name>
    <name type="common">Mycobacterium goodii</name>
    <dbReference type="NCBI Taxonomy" id="134601"/>
    <lineage>
        <taxon>Bacteria</taxon>
        <taxon>Bacillati</taxon>
        <taxon>Actinomycetota</taxon>
        <taxon>Actinomycetes</taxon>
        <taxon>Mycobacteriales</taxon>
        <taxon>Mycobacteriaceae</taxon>
        <taxon>Mycolicibacterium</taxon>
    </lineage>
</organism>
<evidence type="ECO:0000256" key="1">
    <source>
        <dbReference type="ARBA" id="ARBA00023015"/>
    </source>
</evidence>
<feature type="region of interest" description="Disordered" evidence="4">
    <location>
        <begin position="1"/>
        <end position="21"/>
    </location>
</feature>
<dbReference type="PRINTS" id="PR00038">
    <property type="entry name" value="HTHLUXR"/>
</dbReference>
<evidence type="ECO:0000313" key="6">
    <source>
        <dbReference type="EMBL" id="AKS31907.1"/>
    </source>
</evidence>
<dbReference type="EMBL" id="CP012150">
    <property type="protein sequence ID" value="AKS31907.1"/>
    <property type="molecule type" value="Genomic_DNA"/>
</dbReference>
<dbReference type="SUPFAM" id="SSF46894">
    <property type="entry name" value="C-terminal effector domain of the bipartite response regulators"/>
    <property type="match status" value="1"/>
</dbReference>
<dbReference type="GO" id="GO:0006355">
    <property type="term" value="P:regulation of DNA-templated transcription"/>
    <property type="evidence" value="ECO:0007669"/>
    <property type="project" value="InterPro"/>
</dbReference>
<reference evidence="6 7" key="1">
    <citation type="submission" date="2015-07" db="EMBL/GenBank/DDBJ databases">
        <title>Complete genome sequence of Mycobacterium goodii X7B, a facultative thermophilic biodesulfurizing bacterium.</title>
        <authorList>
            <person name="Yu B."/>
            <person name="Li F."/>
            <person name="Xu P."/>
        </authorList>
    </citation>
    <scope>NUCLEOTIDE SEQUENCE [LARGE SCALE GENOMIC DNA]</scope>
    <source>
        <strain evidence="6 7">X7B</strain>
    </source>
</reference>
<evidence type="ECO:0000256" key="4">
    <source>
        <dbReference type="SAM" id="MobiDB-lite"/>
    </source>
</evidence>
<evidence type="ECO:0000313" key="7">
    <source>
        <dbReference type="Proteomes" id="UP000062255"/>
    </source>
</evidence>
<dbReference type="KEGG" id="mgo:AFA91_08475"/>
<dbReference type="OrthoDB" id="161302at2"/>
<dbReference type="GO" id="GO:0003677">
    <property type="term" value="F:DNA binding"/>
    <property type="evidence" value="ECO:0007669"/>
    <property type="project" value="UniProtKB-KW"/>
</dbReference>
<protein>
    <submittedName>
        <fullName evidence="6">LuxR family transcriptional regulator</fullName>
    </submittedName>
</protein>
<dbReference type="InterPro" id="IPR003018">
    <property type="entry name" value="GAF"/>
</dbReference>
<evidence type="ECO:0000259" key="5">
    <source>
        <dbReference type="PROSITE" id="PS50043"/>
    </source>
</evidence>
<dbReference type="Pfam" id="PF00196">
    <property type="entry name" value="GerE"/>
    <property type="match status" value="1"/>
</dbReference>
<dbReference type="SMART" id="SM00421">
    <property type="entry name" value="HTH_LUXR"/>
    <property type="match status" value="1"/>
</dbReference>
<keyword evidence="2" id="KW-0238">DNA-binding</keyword>
<proteinExistence type="predicted"/>
<dbReference type="PANTHER" id="PTHR44688">
    <property type="entry name" value="DNA-BINDING TRANSCRIPTIONAL ACTIVATOR DEVR_DOSR"/>
    <property type="match status" value="1"/>
</dbReference>
<dbReference type="SUPFAM" id="SSF55781">
    <property type="entry name" value="GAF domain-like"/>
    <property type="match status" value="1"/>
</dbReference>
<feature type="domain" description="HTH luxR-type" evidence="5">
    <location>
        <begin position="331"/>
        <end position="396"/>
    </location>
</feature>
<dbReference type="SMART" id="SM00065">
    <property type="entry name" value="GAF"/>
    <property type="match status" value="1"/>
</dbReference>
<dbReference type="STRING" id="134601.AFA91_08475"/>
<dbReference type="PANTHER" id="PTHR44688:SF16">
    <property type="entry name" value="DNA-BINDING TRANSCRIPTIONAL ACTIVATOR DEVR_DOSR"/>
    <property type="match status" value="1"/>
</dbReference>
<dbReference type="AlphaFoldDB" id="A0A0K0X3G3"/>
<dbReference type="InterPro" id="IPR000792">
    <property type="entry name" value="Tscrpt_reg_LuxR_C"/>
</dbReference>
<evidence type="ECO:0000256" key="2">
    <source>
        <dbReference type="ARBA" id="ARBA00023125"/>
    </source>
</evidence>
<dbReference type="PROSITE" id="PS50043">
    <property type="entry name" value="HTH_LUXR_2"/>
    <property type="match status" value="1"/>
</dbReference>
<dbReference type="InterPro" id="IPR036388">
    <property type="entry name" value="WH-like_DNA-bd_sf"/>
</dbReference>
<dbReference type="CDD" id="cd06170">
    <property type="entry name" value="LuxR_C_like"/>
    <property type="match status" value="1"/>
</dbReference>
<keyword evidence="1" id="KW-0805">Transcription regulation</keyword>
<dbReference type="Pfam" id="PF01590">
    <property type="entry name" value="GAF"/>
    <property type="match status" value="1"/>
</dbReference>
<dbReference type="RefSeq" id="WP_049744325.1">
    <property type="nucleotide sequence ID" value="NZ_CP012150.1"/>
</dbReference>
<evidence type="ECO:0000256" key="3">
    <source>
        <dbReference type="ARBA" id="ARBA00023163"/>
    </source>
</evidence>
<keyword evidence="3" id="KW-0804">Transcription</keyword>
<name>A0A0K0X3G3_MYCGD</name>